<evidence type="ECO:0000313" key="3">
    <source>
        <dbReference type="EMBL" id="GAA0165961.1"/>
    </source>
</evidence>
<dbReference type="EMBL" id="BAABME010005550">
    <property type="protein sequence ID" value="GAA0165961.1"/>
    <property type="molecule type" value="Genomic_DNA"/>
</dbReference>
<evidence type="ECO:0000313" key="4">
    <source>
        <dbReference type="Proteomes" id="UP001454036"/>
    </source>
</evidence>
<dbReference type="Gene3D" id="3.40.50.2000">
    <property type="entry name" value="Glycogen Phosphorylase B"/>
    <property type="match status" value="2"/>
</dbReference>
<sequence length="454" mass="50840">MSNHHFLLLSLPAQSHINPTLQLAKLLVRRGARVTFATTSNGLKRMKNLPKLEGLYMETFFQSSEDRTGRKDGVNNYLEEINRVGPRSLVSLLQTHADGGHPVTFIVYTIVIPWAATVAHQLQVKSALLFIQCATSYALYHRFFNSLDGLADQIREKTIEKSMISVDIPGLPTFSYKDIPTFLFPDDQNHSSVSLSFQDHMLVLGRDLNPKPLVLINTYDALEKETLEVLEKFNVVPVGPLIPSAFSDGEDLSDKSYGCDFFECDKDYLSWLGEQEDGSVVYVSFGSLVNLKKEEKEEIFHGLADSGRPFLWVVRSLSNGEENEMKTMLKENGLIVPWCSQIEVLDHKAIGCFVTHCGWNSTMESIVAGVPVIGYSFSSDQPTNAKLIEEVWCNGVRAKANEKGLVEKDELRRCLDVVMGSEEIKRNALKWRGLALEAVKEGGSSYNNLKLLLN</sequence>
<dbReference type="GO" id="GO:0080044">
    <property type="term" value="F:quercetin 7-O-glucosyltransferase activity"/>
    <property type="evidence" value="ECO:0007669"/>
    <property type="project" value="TreeGrafter"/>
</dbReference>
<protein>
    <submittedName>
        <fullName evidence="3">Transferase</fullName>
    </submittedName>
</protein>
<comment type="caution">
    <text evidence="3">The sequence shown here is derived from an EMBL/GenBank/DDBJ whole genome shotgun (WGS) entry which is preliminary data.</text>
</comment>
<name>A0AAV3QRY4_LITER</name>
<dbReference type="AlphaFoldDB" id="A0AAV3QRY4"/>
<dbReference type="PANTHER" id="PTHR11926">
    <property type="entry name" value="GLUCOSYL/GLUCURONOSYL TRANSFERASES"/>
    <property type="match status" value="1"/>
</dbReference>
<dbReference type="InterPro" id="IPR002213">
    <property type="entry name" value="UDP_glucos_trans"/>
</dbReference>
<dbReference type="Pfam" id="PF00201">
    <property type="entry name" value="UDPGT"/>
    <property type="match status" value="1"/>
</dbReference>
<dbReference type="SUPFAM" id="SSF53756">
    <property type="entry name" value="UDP-Glycosyltransferase/glycogen phosphorylase"/>
    <property type="match status" value="1"/>
</dbReference>
<keyword evidence="4" id="KW-1185">Reference proteome</keyword>
<accession>A0AAV3QRY4</accession>
<reference evidence="3 4" key="1">
    <citation type="submission" date="2024-01" db="EMBL/GenBank/DDBJ databases">
        <title>The complete chloroplast genome sequence of Lithospermum erythrorhizon: insights into the phylogenetic relationship among Boraginaceae species and the maternal lineages of purple gromwells.</title>
        <authorList>
            <person name="Okada T."/>
            <person name="Watanabe K."/>
        </authorList>
    </citation>
    <scope>NUCLEOTIDE SEQUENCE [LARGE SCALE GENOMIC DNA]</scope>
</reference>
<dbReference type="GO" id="GO:0080043">
    <property type="term" value="F:quercetin 3-O-glucosyltransferase activity"/>
    <property type="evidence" value="ECO:0007669"/>
    <property type="project" value="TreeGrafter"/>
</dbReference>
<comment type="similarity">
    <text evidence="1">Belongs to the UDP-glycosyltransferase family.</text>
</comment>
<evidence type="ECO:0000256" key="1">
    <source>
        <dbReference type="ARBA" id="ARBA00009995"/>
    </source>
</evidence>
<proteinExistence type="inferred from homology"/>
<keyword evidence="2 3" id="KW-0808">Transferase</keyword>
<dbReference type="Proteomes" id="UP001454036">
    <property type="component" value="Unassembled WGS sequence"/>
</dbReference>
<gene>
    <name evidence="3" type="ORF">LIER_21228</name>
</gene>
<evidence type="ECO:0000256" key="2">
    <source>
        <dbReference type="ARBA" id="ARBA00022679"/>
    </source>
</evidence>
<dbReference type="PANTHER" id="PTHR11926:SF1534">
    <property type="entry name" value="GLYCOSYLTRANSFERASE"/>
    <property type="match status" value="1"/>
</dbReference>
<dbReference type="FunFam" id="3.40.50.2000:FF:000019">
    <property type="entry name" value="Glycosyltransferase"/>
    <property type="match status" value="1"/>
</dbReference>
<dbReference type="CDD" id="cd03784">
    <property type="entry name" value="GT1_Gtf-like"/>
    <property type="match status" value="1"/>
</dbReference>
<organism evidence="3 4">
    <name type="scientific">Lithospermum erythrorhizon</name>
    <name type="common">Purple gromwell</name>
    <name type="synonym">Lithospermum officinale var. erythrorhizon</name>
    <dbReference type="NCBI Taxonomy" id="34254"/>
    <lineage>
        <taxon>Eukaryota</taxon>
        <taxon>Viridiplantae</taxon>
        <taxon>Streptophyta</taxon>
        <taxon>Embryophyta</taxon>
        <taxon>Tracheophyta</taxon>
        <taxon>Spermatophyta</taxon>
        <taxon>Magnoliopsida</taxon>
        <taxon>eudicotyledons</taxon>
        <taxon>Gunneridae</taxon>
        <taxon>Pentapetalae</taxon>
        <taxon>asterids</taxon>
        <taxon>lamiids</taxon>
        <taxon>Boraginales</taxon>
        <taxon>Boraginaceae</taxon>
        <taxon>Boraginoideae</taxon>
        <taxon>Lithospermeae</taxon>
        <taxon>Lithospermum</taxon>
    </lineage>
</organism>